<evidence type="ECO:0000313" key="3">
    <source>
        <dbReference type="WBParaSite" id="Pan_g9637.t1"/>
    </source>
</evidence>
<dbReference type="GO" id="GO:0005739">
    <property type="term" value="C:mitochondrion"/>
    <property type="evidence" value="ECO:0007669"/>
    <property type="project" value="InterPro"/>
</dbReference>
<evidence type="ECO:0000256" key="1">
    <source>
        <dbReference type="RuleBase" id="RU368002"/>
    </source>
</evidence>
<dbReference type="Proteomes" id="UP000492821">
    <property type="component" value="Unassembled WGS sequence"/>
</dbReference>
<organism evidence="2 3">
    <name type="scientific">Panagrellus redivivus</name>
    <name type="common">Microworm</name>
    <dbReference type="NCBI Taxonomy" id="6233"/>
    <lineage>
        <taxon>Eukaryota</taxon>
        <taxon>Metazoa</taxon>
        <taxon>Ecdysozoa</taxon>
        <taxon>Nematoda</taxon>
        <taxon>Chromadorea</taxon>
        <taxon>Rhabditida</taxon>
        <taxon>Tylenchina</taxon>
        <taxon>Panagrolaimomorpha</taxon>
        <taxon>Panagrolaimoidea</taxon>
        <taxon>Panagrolaimidae</taxon>
        <taxon>Panagrellus</taxon>
    </lineage>
</organism>
<dbReference type="InterPro" id="IPR010313">
    <property type="entry name" value="Glycine_N-acyltransferase"/>
</dbReference>
<dbReference type="EC" id="2.3.1.-" evidence="1"/>
<dbReference type="AlphaFoldDB" id="A0A7E4WDL6"/>
<reference evidence="3" key="2">
    <citation type="submission" date="2020-10" db="UniProtKB">
        <authorList>
            <consortium name="WormBaseParasite"/>
        </authorList>
    </citation>
    <scope>IDENTIFICATION</scope>
</reference>
<protein>
    <recommendedName>
        <fullName evidence="1">Glycine N-acyltransferase-like protein</fullName>
        <ecNumber evidence="1">2.3.1.-</ecNumber>
    </recommendedName>
</protein>
<dbReference type="GO" id="GO:0047961">
    <property type="term" value="F:glycine N-acyltransferase activity"/>
    <property type="evidence" value="ECO:0007669"/>
    <property type="project" value="InterPro"/>
</dbReference>
<name>A0A7E4WDL6_PANRE</name>
<dbReference type="PANTHER" id="PTHR15298:SF1">
    <property type="entry name" value="GLYCINE N-ACYLTRANSFERASE-LIKE PROTEIN"/>
    <property type="match status" value="1"/>
</dbReference>
<comment type="similarity">
    <text evidence="1">Belongs to the glycine N-acyltransferase family.</text>
</comment>
<keyword evidence="2" id="KW-1185">Reference proteome</keyword>
<accession>A0A7E4WDL6</accession>
<proteinExistence type="inferred from homology"/>
<dbReference type="Gene3D" id="3.40.630.30">
    <property type="match status" value="1"/>
</dbReference>
<sequence>MQAKTIKYTVNDPIQELSVTTNSANFTCSAHGCCDQIADETIEQVCDEFIELIPEFFTHGTFTISNEVLTPQISKCLSQRFPEFDFDPYLTQMFYMTKNQETEFMNSIETGIALPEEYRTKLSELPYSLVRHSPSGNAVAFEHIDAVGLLTHQFTLAEHRQKGLGAAVEMHMCRQLIALGLTPFKFVELFNVKVLQTSEKTSYWTRRNTDNGTPSVTTYLGMFNKKSQNQ</sequence>
<keyword evidence="1" id="KW-0808">Transferase</keyword>
<dbReference type="WBParaSite" id="Pan_g9637.t1">
    <property type="protein sequence ID" value="Pan_g9637.t1"/>
    <property type="gene ID" value="Pan_g9637"/>
</dbReference>
<reference evidence="2" key="1">
    <citation type="journal article" date="2013" name="Genetics">
        <title>The draft genome and transcriptome of Panagrellus redivivus are shaped by the harsh demands of a free-living lifestyle.</title>
        <authorList>
            <person name="Srinivasan J."/>
            <person name="Dillman A.R."/>
            <person name="Macchietto M.G."/>
            <person name="Heikkinen L."/>
            <person name="Lakso M."/>
            <person name="Fracchia K.M."/>
            <person name="Antoshechkin I."/>
            <person name="Mortazavi A."/>
            <person name="Wong G."/>
            <person name="Sternberg P.W."/>
        </authorList>
    </citation>
    <scope>NUCLEOTIDE SEQUENCE [LARGE SCALE GENOMIC DNA]</scope>
    <source>
        <strain evidence="2">MT8872</strain>
    </source>
</reference>
<dbReference type="PANTHER" id="PTHR15298">
    <property type="entry name" value="L-COA N-ACYLTRANSFERASE-RELATED"/>
    <property type="match status" value="1"/>
</dbReference>
<keyword evidence="1" id="KW-0012">Acyltransferase</keyword>
<evidence type="ECO:0000313" key="2">
    <source>
        <dbReference type="Proteomes" id="UP000492821"/>
    </source>
</evidence>